<proteinExistence type="predicted"/>
<gene>
    <name evidence="1" type="ORF">GCM10017667_80110</name>
</gene>
<dbReference type="AlphaFoldDB" id="A0A919ESQ4"/>
<organism evidence="1 2">
    <name type="scientific">Streptomyces filamentosus</name>
    <name type="common">Streptomyces roseosporus</name>
    <dbReference type="NCBI Taxonomy" id="67294"/>
    <lineage>
        <taxon>Bacteria</taxon>
        <taxon>Bacillati</taxon>
        <taxon>Actinomycetota</taxon>
        <taxon>Actinomycetes</taxon>
        <taxon>Kitasatosporales</taxon>
        <taxon>Streptomycetaceae</taxon>
        <taxon>Streptomyces</taxon>
    </lineage>
</organism>
<accession>A0A919ESQ4</accession>
<protein>
    <submittedName>
        <fullName evidence="1">Uncharacterized protein</fullName>
    </submittedName>
</protein>
<dbReference type="EMBL" id="BNBE01000004">
    <property type="protein sequence ID" value="GHG30240.1"/>
    <property type="molecule type" value="Genomic_DNA"/>
</dbReference>
<evidence type="ECO:0000313" key="2">
    <source>
        <dbReference type="Proteomes" id="UP000632849"/>
    </source>
</evidence>
<reference evidence="1" key="2">
    <citation type="submission" date="2020-09" db="EMBL/GenBank/DDBJ databases">
        <authorList>
            <person name="Sun Q."/>
            <person name="Ohkuma M."/>
        </authorList>
    </citation>
    <scope>NUCLEOTIDE SEQUENCE</scope>
    <source>
        <strain evidence="1">JCM 4122</strain>
    </source>
</reference>
<keyword evidence="2" id="KW-1185">Reference proteome</keyword>
<name>A0A919ESQ4_STRFL</name>
<reference evidence="1" key="1">
    <citation type="journal article" date="2014" name="Int. J. Syst. Evol. Microbiol.">
        <title>Complete genome sequence of Corynebacterium casei LMG S-19264T (=DSM 44701T), isolated from a smear-ripened cheese.</title>
        <authorList>
            <consortium name="US DOE Joint Genome Institute (JGI-PGF)"/>
            <person name="Walter F."/>
            <person name="Albersmeier A."/>
            <person name="Kalinowski J."/>
            <person name="Ruckert C."/>
        </authorList>
    </citation>
    <scope>NUCLEOTIDE SEQUENCE</scope>
    <source>
        <strain evidence="1">JCM 4122</strain>
    </source>
</reference>
<sequence length="94" mass="9919">MERGREARSSPPCLRVRLRLVRLASRARAPAGREPSLKCAGLLCPSPCARRARGGAGDVITANALHPGFILTRPQGHLGDDTMRTFGVTDGGGT</sequence>
<evidence type="ECO:0000313" key="1">
    <source>
        <dbReference type="EMBL" id="GHG30240.1"/>
    </source>
</evidence>
<comment type="caution">
    <text evidence="1">The sequence shown here is derived from an EMBL/GenBank/DDBJ whole genome shotgun (WGS) entry which is preliminary data.</text>
</comment>
<dbReference type="Proteomes" id="UP000632849">
    <property type="component" value="Unassembled WGS sequence"/>
</dbReference>